<keyword evidence="2" id="KW-1185">Reference proteome</keyword>
<dbReference type="CDD" id="cd09024">
    <property type="entry name" value="Aldose_epim_lacX"/>
    <property type="match status" value="1"/>
</dbReference>
<dbReference type="InterPro" id="IPR008183">
    <property type="entry name" value="Aldose_1/G6P_1-epimerase"/>
</dbReference>
<dbReference type="InterPro" id="IPR011013">
    <property type="entry name" value="Gal_mutarotase_sf_dom"/>
</dbReference>
<reference evidence="1 2" key="1">
    <citation type="submission" date="2018-03" db="EMBL/GenBank/DDBJ databases">
        <authorList>
            <person name="Gulvik C.A."/>
        </authorList>
    </citation>
    <scope>NUCLEOTIDE SEQUENCE [LARGE SCALE GENOMIC DNA]</scope>
    <source>
        <strain evidence="1 2">JCM 31581</strain>
    </source>
</reference>
<dbReference type="GO" id="GO:0005975">
    <property type="term" value="P:carbohydrate metabolic process"/>
    <property type="evidence" value="ECO:0007669"/>
    <property type="project" value="InterPro"/>
</dbReference>
<comment type="caution">
    <text evidence="1">The sequence shown here is derived from an EMBL/GenBank/DDBJ whole genome shotgun (WGS) entry which is preliminary data.</text>
</comment>
<dbReference type="PANTHER" id="PTHR11122">
    <property type="entry name" value="APOSPORY-ASSOCIATED PROTEIN C-RELATED"/>
    <property type="match status" value="1"/>
</dbReference>
<dbReference type="InterPro" id="IPR037481">
    <property type="entry name" value="LacX"/>
</dbReference>
<accession>A0A429Z7M7</accession>
<sequence length="292" mass="33623">MFVYTLENPEVKATFQPLGAELSSFIQKSSGIEYIWQGDPEFWGRKAPVLFPIVGRLKEDQYCYKGKTYSMTQHGFARNQIFTLEEKTDTSLTFLLTSNNQTREMYPFEFELRIRYTLTQNVLAVQYQVTNPADAPLYFSIGGHPGFNVPLTDKEVFEDYYLHYSPQKSRTRIPLQGAFIDPAKKTLGQTNSDIDLTREWFKQDALIYETRGRHSFKICTDEHDHSVKVTTLNMPYVGIWSPYPKEAPFVCIEPWCGIADAVDSSGELTEKLGINHLPPHASFHCEYDITIR</sequence>
<evidence type="ECO:0000313" key="2">
    <source>
        <dbReference type="Proteomes" id="UP000277864"/>
    </source>
</evidence>
<name>A0A429Z7M7_9ENTE</name>
<dbReference type="Gene3D" id="2.70.98.10">
    <property type="match status" value="1"/>
</dbReference>
<gene>
    <name evidence="1" type="ORF">C7P63_01000</name>
</gene>
<evidence type="ECO:0000313" key="1">
    <source>
        <dbReference type="EMBL" id="RST89686.1"/>
    </source>
</evidence>
<protein>
    <submittedName>
        <fullName evidence="1">Aldose epimerase</fullName>
    </submittedName>
</protein>
<proteinExistence type="predicted"/>
<dbReference type="OrthoDB" id="9795355at2"/>
<dbReference type="SUPFAM" id="SSF74650">
    <property type="entry name" value="Galactose mutarotase-like"/>
    <property type="match status" value="1"/>
</dbReference>
<dbReference type="EMBL" id="PXZH01000001">
    <property type="protein sequence ID" value="RST89686.1"/>
    <property type="molecule type" value="Genomic_DNA"/>
</dbReference>
<dbReference type="AlphaFoldDB" id="A0A429Z7M7"/>
<dbReference type="GO" id="GO:0016853">
    <property type="term" value="F:isomerase activity"/>
    <property type="evidence" value="ECO:0007669"/>
    <property type="project" value="InterPro"/>
</dbReference>
<dbReference type="Proteomes" id="UP000277864">
    <property type="component" value="Unassembled WGS sequence"/>
</dbReference>
<dbReference type="GO" id="GO:0030246">
    <property type="term" value="F:carbohydrate binding"/>
    <property type="evidence" value="ECO:0007669"/>
    <property type="project" value="InterPro"/>
</dbReference>
<organism evidence="1 2">
    <name type="scientific">Vagococcus humatus</name>
    <dbReference type="NCBI Taxonomy" id="1889241"/>
    <lineage>
        <taxon>Bacteria</taxon>
        <taxon>Bacillati</taxon>
        <taxon>Bacillota</taxon>
        <taxon>Bacilli</taxon>
        <taxon>Lactobacillales</taxon>
        <taxon>Enterococcaceae</taxon>
        <taxon>Vagococcus</taxon>
    </lineage>
</organism>
<dbReference type="InterPro" id="IPR014718">
    <property type="entry name" value="GH-type_carb-bd"/>
</dbReference>
<dbReference type="Pfam" id="PF01263">
    <property type="entry name" value="Aldose_epim"/>
    <property type="match status" value="1"/>
</dbReference>
<dbReference type="PANTHER" id="PTHR11122:SF13">
    <property type="entry name" value="GLUCOSE-6-PHOSPHATE 1-EPIMERASE"/>
    <property type="match status" value="1"/>
</dbReference>